<dbReference type="EMBL" id="BK016212">
    <property type="protein sequence ID" value="DAG02573.1"/>
    <property type="molecule type" value="Genomic_DNA"/>
</dbReference>
<keyword evidence="1" id="KW-0472">Membrane</keyword>
<reference evidence="2" key="1">
    <citation type="journal article" date="2021" name="Proc. Natl. Acad. Sci. U.S.A.">
        <title>A Catalog of Tens of Thousands of Viruses from Human Metagenomes Reveals Hidden Associations with Chronic Diseases.</title>
        <authorList>
            <person name="Tisza M.J."/>
            <person name="Buck C.B."/>
        </authorList>
    </citation>
    <scope>NUCLEOTIDE SEQUENCE</scope>
    <source>
        <strain evidence="2">CtUXy6</strain>
    </source>
</reference>
<name>A0A8S5V795_9CAUD</name>
<dbReference type="PROSITE" id="PS51257">
    <property type="entry name" value="PROKAR_LIPOPROTEIN"/>
    <property type="match status" value="1"/>
</dbReference>
<protein>
    <submittedName>
        <fullName evidence="2">Hemolysin XhlA</fullName>
    </submittedName>
</protein>
<feature type="transmembrane region" description="Helical" evidence="1">
    <location>
        <begin position="109"/>
        <end position="127"/>
    </location>
</feature>
<evidence type="ECO:0000313" key="2">
    <source>
        <dbReference type="EMBL" id="DAG02573.1"/>
    </source>
</evidence>
<accession>A0A8S5V795</accession>
<evidence type="ECO:0000256" key="1">
    <source>
        <dbReference type="SAM" id="Phobius"/>
    </source>
</evidence>
<organism evidence="2">
    <name type="scientific">CrAss-like virus sp. ctUXy6</name>
    <dbReference type="NCBI Taxonomy" id="2825835"/>
    <lineage>
        <taxon>Viruses</taxon>
        <taxon>Duplodnaviria</taxon>
        <taxon>Heunggongvirae</taxon>
        <taxon>Uroviricota</taxon>
        <taxon>Caudoviricetes</taxon>
        <taxon>Crassvirales</taxon>
    </lineage>
</organism>
<sequence length="128" mass="14363">MKLMKLMLLVIALLLSCSSGWCQNDASHPLRGDTTKVTVSIDLIRKANVKLIEHKHCPDIINAKDTIIRLERLKYHTLDSIYNAELIKCYNNVQVLQKQVNSTKRRNKILGGATIGSVAIVVLTLLLK</sequence>
<proteinExistence type="predicted"/>
<keyword evidence="1" id="KW-1133">Transmembrane helix</keyword>
<keyword evidence="1" id="KW-0812">Transmembrane</keyword>